<dbReference type="InterPro" id="IPR013087">
    <property type="entry name" value="Znf_C2H2_type"/>
</dbReference>
<dbReference type="Gene3D" id="3.30.160.60">
    <property type="entry name" value="Classic Zinc Finger"/>
    <property type="match status" value="2"/>
</dbReference>
<dbReference type="PANTHER" id="PTHR14003:SF19">
    <property type="entry name" value="YY2 TRANSCRIPTION FACTOR"/>
    <property type="match status" value="1"/>
</dbReference>
<dbReference type="GO" id="GO:0005667">
    <property type="term" value="C:transcription regulator complex"/>
    <property type="evidence" value="ECO:0007669"/>
    <property type="project" value="TreeGrafter"/>
</dbReference>
<dbReference type="AlphaFoldDB" id="A0A2G5BFT1"/>
<evidence type="ECO:0000313" key="8">
    <source>
        <dbReference type="Proteomes" id="UP000242474"/>
    </source>
</evidence>
<dbReference type="Proteomes" id="UP000242474">
    <property type="component" value="Unassembled WGS sequence"/>
</dbReference>
<dbReference type="EMBL" id="KZ303492">
    <property type="protein sequence ID" value="PIA17860.1"/>
    <property type="molecule type" value="Genomic_DNA"/>
</dbReference>
<dbReference type="GO" id="GO:0000981">
    <property type="term" value="F:DNA-binding transcription factor activity, RNA polymerase II-specific"/>
    <property type="evidence" value="ECO:0007669"/>
    <property type="project" value="UniProtKB-ARBA"/>
</dbReference>
<dbReference type="InterPro" id="IPR036236">
    <property type="entry name" value="Znf_C2H2_sf"/>
</dbReference>
<dbReference type="Pfam" id="PF00096">
    <property type="entry name" value="zf-C2H2"/>
    <property type="match status" value="2"/>
</dbReference>
<dbReference type="GO" id="GO:0031519">
    <property type="term" value="C:PcG protein complex"/>
    <property type="evidence" value="ECO:0007669"/>
    <property type="project" value="TreeGrafter"/>
</dbReference>
<evidence type="ECO:0000256" key="4">
    <source>
        <dbReference type="ARBA" id="ARBA00022833"/>
    </source>
</evidence>
<keyword evidence="1" id="KW-0479">Metal-binding</keyword>
<evidence type="ECO:0000256" key="1">
    <source>
        <dbReference type="ARBA" id="ARBA00022723"/>
    </source>
</evidence>
<feature type="domain" description="C2H2-type" evidence="6">
    <location>
        <begin position="57"/>
        <end position="82"/>
    </location>
</feature>
<protein>
    <recommendedName>
        <fullName evidence="6">C2H2-type domain-containing protein</fullName>
    </recommendedName>
</protein>
<name>A0A2G5BFT1_COERN</name>
<proteinExistence type="predicted"/>
<accession>A0A2G5BFT1</accession>
<dbReference type="SUPFAM" id="SSF57667">
    <property type="entry name" value="beta-beta-alpha zinc fingers"/>
    <property type="match status" value="1"/>
</dbReference>
<dbReference type="PANTHER" id="PTHR14003">
    <property type="entry name" value="TRANSCRIPTIONAL REPRESSOR PROTEIN YY"/>
    <property type="match status" value="1"/>
</dbReference>
<gene>
    <name evidence="7" type="ORF">COEREDRAFT_40065</name>
</gene>
<keyword evidence="3 5" id="KW-0863">Zinc-finger</keyword>
<evidence type="ECO:0000256" key="5">
    <source>
        <dbReference type="PROSITE-ProRule" id="PRU00042"/>
    </source>
</evidence>
<dbReference type="SMART" id="SM00355">
    <property type="entry name" value="ZnF_C2H2"/>
    <property type="match status" value="2"/>
</dbReference>
<dbReference type="OrthoDB" id="6365676at2759"/>
<keyword evidence="4" id="KW-0862">Zinc</keyword>
<dbReference type="STRING" id="763665.A0A2G5BFT1"/>
<dbReference type="FunFam" id="3.30.160.60:FF:000072">
    <property type="entry name" value="zinc finger protein 143 isoform X1"/>
    <property type="match status" value="1"/>
</dbReference>
<evidence type="ECO:0000259" key="6">
    <source>
        <dbReference type="PROSITE" id="PS50157"/>
    </source>
</evidence>
<evidence type="ECO:0000313" key="7">
    <source>
        <dbReference type="EMBL" id="PIA17860.1"/>
    </source>
</evidence>
<reference evidence="7 8" key="1">
    <citation type="journal article" date="2015" name="Genome Biol. Evol.">
        <title>Phylogenomic analyses indicate that early fungi evolved digesting cell walls of algal ancestors of land plants.</title>
        <authorList>
            <person name="Chang Y."/>
            <person name="Wang S."/>
            <person name="Sekimoto S."/>
            <person name="Aerts A.L."/>
            <person name="Choi C."/>
            <person name="Clum A."/>
            <person name="LaButti K.M."/>
            <person name="Lindquist E.A."/>
            <person name="Yee Ngan C."/>
            <person name="Ohm R.A."/>
            <person name="Salamov A.A."/>
            <person name="Grigoriev I.V."/>
            <person name="Spatafora J.W."/>
            <person name="Berbee M.L."/>
        </authorList>
    </citation>
    <scope>NUCLEOTIDE SEQUENCE [LARGE SCALE GENOMIC DNA]</scope>
    <source>
        <strain evidence="7 8">NRRL 1564</strain>
    </source>
</reference>
<keyword evidence="2" id="KW-0677">Repeat</keyword>
<evidence type="ECO:0000256" key="3">
    <source>
        <dbReference type="ARBA" id="ARBA00022771"/>
    </source>
</evidence>
<keyword evidence="8" id="KW-1185">Reference proteome</keyword>
<dbReference type="GO" id="GO:0008270">
    <property type="term" value="F:zinc ion binding"/>
    <property type="evidence" value="ECO:0007669"/>
    <property type="project" value="UniProtKB-KW"/>
</dbReference>
<organism evidence="7 8">
    <name type="scientific">Coemansia reversa (strain ATCC 12441 / NRRL 1564)</name>
    <dbReference type="NCBI Taxonomy" id="763665"/>
    <lineage>
        <taxon>Eukaryota</taxon>
        <taxon>Fungi</taxon>
        <taxon>Fungi incertae sedis</taxon>
        <taxon>Zoopagomycota</taxon>
        <taxon>Kickxellomycotina</taxon>
        <taxon>Kickxellomycetes</taxon>
        <taxon>Kickxellales</taxon>
        <taxon>Kickxellaceae</taxon>
        <taxon>Coemansia</taxon>
    </lineage>
</organism>
<dbReference type="GO" id="GO:0000978">
    <property type="term" value="F:RNA polymerase II cis-regulatory region sequence-specific DNA binding"/>
    <property type="evidence" value="ECO:0007669"/>
    <property type="project" value="TreeGrafter"/>
</dbReference>
<evidence type="ECO:0000256" key="2">
    <source>
        <dbReference type="ARBA" id="ARBA00022737"/>
    </source>
</evidence>
<dbReference type="PROSITE" id="PS50157">
    <property type="entry name" value="ZINC_FINGER_C2H2_2"/>
    <property type="match status" value="2"/>
</dbReference>
<sequence>MIGPKQRPGRKAGAGDRYSALSIARQYRCGVNKCAALFKRPEHLKRHMLTHTQVRPFRCEARGCGKRFSRRDNYATHARKHE</sequence>
<dbReference type="GO" id="GO:0000785">
    <property type="term" value="C:chromatin"/>
    <property type="evidence" value="ECO:0007669"/>
    <property type="project" value="TreeGrafter"/>
</dbReference>
<feature type="domain" description="C2H2-type" evidence="6">
    <location>
        <begin position="27"/>
        <end position="56"/>
    </location>
</feature>
<feature type="non-terminal residue" evidence="7">
    <location>
        <position position="82"/>
    </location>
</feature>
<dbReference type="PROSITE" id="PS00028">
    <property type="entry name" value="ZINC_FINGER_C2H2_1"/>
    <property type="match status" value="2"/>
</dbReference>